<feature type="transmembrane region" description="Helical" evidence="2">
    <location>
        <begin position="31"/>
        <end position="52"/>
    </location>
</feature>
<protein>
    <recommendedName>
        <fullName evidence="3">Ricin B lectin domain-containing protein</fullName>
    </recommendedName>
</protein>
<keyword evidence="2" id="KW-1133">Transmembrane helix</keyword>
<evidence type="ECO:0000256" key="1">
    <source>
        <dbReference type="SAM" id="MobiDB-lite"/>
    </source>
</evidence>
<feature type="region of interest" description="Disordered" evidence="1">
    <location>
        <begin position="56"/>
        <end position="82"/>
    </location>
</feature>
<name>A0A841FX95_9ACTN</name>
<dbReference type="SUPFAM" id="SSF50370">
    <property type="entry name" value="Ricin B-like lectins"/>
    <property type="match status" value="1"/>
</dbReference>
<dbReference type="Gene3D" id="2.80.10.50">
    <property type="match status" value="1"/>
</dbReference>
<keyword evidence="5" id="KW-1185">Reference proteome</keyword>
<gene>
    <name evidence="4" type="ORF">HNR73_004461</name>
</gene>
<sequence length="228" mass="23987">MNGRWKPEDDAPARIGRMWTKTRTGAGSSRTVAIAASVVVLVLVVTVVIAVVNSGSGDADPAAASPSEAPSSGESQAPQQDFPAEGGYEVKAAHSELCMTTGPEPGNPDRVVLVQSACAGKANVLLEKVDKGRFRLKLAEPDYPGKECLAVDEPGTEAGLLFAAWACDDVPWQVFQLRPVGGDRFQIEIPAGEMCVDVIERSIAAGTQFDTEPCAEGVPSQQFQFISG</sequence>
<evidence type="ECO:0000256" key="2">
    <source>
        <dbReference type="SAM" id="Phobius"/>
    </source>
</evidence>
<keyword evidence="2" id="KW-0812">Transmembrane</keyword>
<dbReference type="InterPro" id="IPR035992">
    <property type="entry name" value="Ricin_B-like_lectins"/>
</dbReference>
<dbReference type="CDD" id="cd00161">
    <property type="entry name" value="beta-trefoil_Ricin-like"/>
    <property type="match status" value="1"/>
</dbReference>
<proteinExistence type="predicted"/>
<keyword evidence="2" id="KW-0472">Membrane</keyword>
<accession>A0A841FX95</accession>
<dbReference type="EMBL" id="JACHGT010000009">
    <property type="protein sequence ID" value="MBB6036590.1"/>
    <property type="molecule type" value="Genomic_DNA"/>
</dbReference>
<dbReference type="AlphaFoldDB" id="A0A841FX95"/>
<organism evidence="4 5">
    <name type="scientific">Phytomonospora endophytica</name>
    <dbReference type="NCBI Taxonomy" id="714109"/>
    <lineage>
        <taxon>Bacteria</taxon>
        <taxon>Bacillati</taxon>
        <taxon>Actinomycetota</taxon>
        <taxon>Actinomycetes</taxon>
        <taxon>Micromonosporales</taxon>
        <taxon>Micromonosporaceae</taxon>
        <taxon>Phytomonospora</taxon>
    </lineage>
</organism>
<feature type="region of interest" description="Disordered" evidence="1">
    <location>
        <begin position="1"/>
        <end position="22"/>
    </location>
</feature>
<evidence type="ECO:0000259" key="3">
    <source>
        <dbReference type="Pfam" id="PF14200"/>
    </source>
</evidence>
<evidence type="ECO:0000313" key="4">
    <source>
        <dbReference type="EMBL" id="MBB6036590.1"/>
    </source>
</evidence>
<feature type="compositionally biased region" description="Basic and acidic residues" evidence="1">
    <location>
        <begin position="1"/>
        <end position="12"/>
    </location>
</feature>
<dbReference type="InterPro" id="IPR000772">
    <property type="entry name" value="Ricin_B_lectin"/>
</dbReference>
<comment type="caution">
    <text evidence="4">The sequence shown here is derived from an EMBL/GenBank/DDBJ whole genome shotgun (WGS) entry which is preliminary data.</text>
</comment>
<dbReference type="Proteomes" id="UP000548476">
    <property type="component" value="Unassembled WGS sequence"/>
</dbReference>
<reference evidence="4 5" key="1">
    <citation type="submission" date="2020-08" db="EMBL/GenBank/DDBJ databases">
        <title>Genomic Encyclopedia of Type Strains, Phase IV (KMG-IV): sequencing the most valuable type-strain genomes for metagenomic binning, comparative biology and taxonomic classification.</title>
        <authorList>
            <person name="Goeker M."/>
        </authorList>
    </citation>
    <scope>NUCLEOTIDE SEQUENCE [LARGE SCALE GENOMIC DNA]</scope>
    <source>
        <strain evidence="4 5">YIM 65646</strain>
    </source>
</reference>
<dbReference type="Pfam" id="PF14200">
    <property type="entry name" value="RicinB_lectin_2"/>
    <property type="match status" value="1"/>
</dbReference>
<evidence type="ECO:0000313" key="5">
    <source>
        <dbReference type="Proteomes" id="UP000548476"/>
    </source>
</evidence>
<dbReference type="RefSeq" id="WP_184789424.1">
    <property type="nucleotide sequence ID" value="NZ_BONT01000030.1"/>
</dbReference>
<feature type="compositionally biased region" description="Low complexity" evidence="1">
    <location>
        <begin position="56"/>
        <end position="75"/>
    </location>
</feature>
<feature type="domain" description="Ricin B lectin" evidence="3">
    <location>
        <begin position="147"/>
        <end position="209"/>
    </location>
</feature>